<evidence type="ECO:0000313" key="2">
    <source>
        <dbReference type="Proteomes" id="UP001419268"/>
    </source>
</evidence>
<gene>
    <name evidence="1" type="ORF">Scep_022098</name>
</gene>
<accession>A0AAP0I2D7</accession>
<dbReference type="Proteomes" id="UP001419268">
    <property type="component" value="Unassembled WGS sequence"/>
</dbReference>
<protein>
    <submittedName>
        <fullName evidence="1">Uncharacterized protein</fullName>
    </submittedName>
</protein>
<dbReference type="AlphaFoldDB" id="A0AAP0I2D7"/>
<proteinExistence type="predicted"/>
<keyword evidence="2" id="KW-1185">Reference proteome</keyword>
<organism evidence="1 2">
    <name type="scientific">Stephania cephalantha</name>
    <dbReference type="NCBI Taxonomy" id="152367"/>
    <lineage>
        <taxon>Eukaryota</taxon>
        <taxon>Viridiplantae</taxon>
        <taxon>Streptophyta</taxon>
        <taxon>Embryophyta</taxon>
        <taxon>Tracheophyta</taxon>
        <taxon>Spermatophyta</taxon>
        <taxon>Magnoliopsida</taxon>
        <taxon>Ranunculales</taxon>
        <taxon>Menispermaceae</taxon>
        <taxon>Menispermoideae</taxon>
        <taxon>Cissampelideae</taxon>
        <taxon>Stephania</taxon>
    </lineage>
</organism>
<sequence length="61" mass="7123">MTDDYMWWFTGISHRIVENTQRINPTTKDEADIYDRVWRHVDVMTAWKALSPGEVANIAAV</sequence>
<comment type="caution">
    <text evidence="1">The sequence shown here is derived from an EMBL/GenBank/DDBJ whole genome shotgun (WGS) entry which is preliminary data.</text>
</comment>
<name>A0AAP0I2D7_9MAGN</name>
<reference evidence="1 2" key="1">
    <citation type="submission" date="2024-01" db="EMBL/GenBank/DDBJ databases">
        <title>Genome assemblies of Stephania.</title>
        <authorList>
            <person name="Yang L."/>
        </authorList>
    </citation>
    <scope>NUCLEOTIDE SEQUENCE [LARGE SCALE GENOMIC DNA]</scope>
    <source>
        <strain evidence="1">JXDWG</strain>
        <tissue evidence="1">Leaf</tissue>
    </source>
</reference>
<dbReference type="EMBL" id="JBBNAG010000009">
    <property type="protein sequence ID" value="KAK9105254.1"/>
    <property type="molecule type" value="Genomic_DNA"/>
</dbReference>
<evidence type="ECO:0000313" key="1">
    <source>
        <dbReference type="EMBL" id="KAK9105254.1"/>
    </source>
</evidence>